<dbReference type="SUPFAM" id="SSF51182">
    <property type="entry name" value="RmlC-like cupins"/>
    <property type="match status" value="1"/>
</dbReference>
<dbReference type="Pfam" id="PF17954">
    <property type="entry name" value="Pirin_C_2"/>
    <property type="match status" value="1"/>
</dbReference>
<dbReference type="PANTHER" id="PTHR43212:SF3">
    <property type="entry name" value="QUERCETIN 2,3-DIOXYGENASE"/>
    <property type="match status" value="1"/>
</dbReference>
<dbReference type="InterPro" id="IPR011051">
    <property type="entry name" value="RmlC_Cupin_sf"/>
</dbReference>
<dbReference type="AlphaFoldDB" id="A0A558BMZ4"/>
<dbReference type="Gene3D" id="2.60.120.10">
    <property type="entry name" value="Jelly Rolls"/>
    <property type="match status" value="2"/>
</dbReference>
<comment type="caution">
    <text evidence="2">The sequence shown here is derived from an EMBL/GenBank/DDBJ whole genome shotgun (WGS) entry which is preliminary data.</text>
</comment>
<protein>
    <recommendedName>
        <fullName evidence="1">Quercetin 2,3-dioxygenase C-terminal cupin domain-containing protein</fullName>
    </recommendedName>
</protein>
<reference evidence="2 3" key="1">
    <citation type="submission" date="2019-07" db="EMBL/GenBank/DDBJ databases">
        <title>Hymenobacter sp. straun FUR1 Genome sequencing and assembly.</title>
        <authorList>
            <person name="Chhetri G."/>
        </authorList>
    </citation>
    <scope>NUCLEOTIDE SEQUENCE [LARGE SCALE GENOMIC DNA]</scope>
    <source>
        <strain evidence="2 3">Fur1</strain>
    </source>
</reference>
<evidence type="ECO:0000259" key="1">
    <source>
        <dbReference type="Pfam" id="PF17954"/>
    </source>
</evidence>
<dbReference type="InterPro" id="IPR041602">
    <property type="entry name" value="Quercetinase_C"/>
</dbReference>
<accession>A0A558BMZ4</accession>
<dbReference type="InterPro" id="IPR014710">
    <property type="entry name" value="RmlC-like_jellyroll"/>
</dbReference>
<name>A0A558BMZ4_9BACT</name>
<dbReference type="InterPro" id="IPR012093">
    <property type="entry name" value="Pirin"/>
</dbReference>
<sequence>MITQVPGKIYVADQRGVVENSHFRRQSTFSFGDYQHAYKEPVGRLYGLNEETLARGHEVELPVAQDSYVVVLPITGTVAYSIGGAHGTVEVGTVFTISAPAGTLLRLRNPYAHELISFLHLWVRASTPLTAPAVGLATVFEELPENELLELVGERTQDRAPTQFQLPFSFSLCRFMGRQEAVYQVKQKGSQLVAFVLAGAFELESRLLHEKDALALWEVEAIELEALSNHAIVVLLELWP</sequence>
<dbReference type="Proteomes" id="UP000317624">
    <property type="component" value="Unassembled WGS sequence"/>
</dbReference>
<feature type="domain" description="Quercetin 2,3-dioxygenase C-terminal cupin" evidence="1">
    <location>
        <begin position="169"/>
        <end position="237"/>
    </location>
</feature>
<dbReference type="RefSeq" id="WP_144852338.1">
    <property type="nucleotide sequence ID" value="NZ_VMRJ01000006.1"/>
</dbReference>
<keyword evidence="3" id="KW-1185">Reference proteome</keyword>
<evidence type="ECO:0000313" key="3">
    <source>
        <dbReference type="Proteomes" id="UP000317624"/>
    </source>
</evidence>
<dbReference type="OrthoDB" id="321327at2"/>
<evidence type="ECO:0000313" key="2">
    <source>
        <dbReference type="EMBL" id="TVT37879.1"/>
    </source>
</evidence>
<dbReference type="EMBL" id="VMRJ01000006">
    <property type="protein sequence ID" value="TVT37879.1"/>
    <property type="molecule type" value="Genomic_DNA"/>
</dbReference>
<proteinExistence type="predicted"/>
<organism evidence="2 3">
    <name type="scientific">Hymenobacter setariae</name>
    <dbReference type="NCBI Taxonomy" id="2594794"/>
    <lineage>
        <taxon>Bacteria</taxon>
        <taxon>Pseudomonadati</taxon>
        <taxon>Bacteroidota</taxon>
        <taxon>Cytophagia</taxon>
        <taxon>Cytophagales</taxon>
        <taxon>Hymenobacteraceae</taxon>
        <taxon>Hymenobacter</taxon>
    </lineage>
</organism>
<dbReference type="PANTHER" id="PTHR43212">
    <property type="entry name" value="QUERCETIN 2,3-DIOXYGENASE"/>
    <property type="match status" value="1"/>
</dbReference>
<gene>
    <name evidence="2" type="ORF">FNT36_22225</name>
</gene>